<evidence type="ECO:0000256" key="1">
    <source>
        <dbReference type="SAM" id="Coils"/>
    </source>
</evidence>
<organism evidence="3 4">
    <name type="scientific">Lithospermum erythrorhizon</name>
    <name type="common">Purple gromwell</name>
    <name type="synonym">Lithospermum officinale var. erythrorhizon</name>
    <dbReference type="NCBI Taxonomy" id="34254"/>
    <lineage>
        <taxon>Eukaryota</taxon>
        <taxon>Viridiplantae</taxon>
        <taxon>Streptophyta</taxon>
        <taxon>Embryophyta</taxon>
        <taxon>Tracheophyta</taxon>
        <taxon>Spermatophyta</taxon>
        <taxon>Magnoliopsida</taxon>
        <taxon>eudicotyledons</taxon>
        <taxon>Gunneridae</taxon>
        <taxon>Pentapetalae</taxon>
        <taxon>asterids</taxon>
        <taxon>lamiids</taxon>
        <taxon>Boraginales</taxon>
        <taxon>Boraginaceae</taxon>
        <taxon>Boraginoideae</taxon>
        <taxon>Lithospermeae</taxon>
        <taxon>Lithospermum</taxon>
    </lineage>
</organism>
<evidence type="ECO:0000313" key="4">
    <source>
        <dbReference type="Proteomes" id="UP001454036"/>
    </source>
</evidence>
<dbReference type="EMBL" id="BAABME010000238">
    <property type="protein sequence ID" value="GAA0140976.1"/>
    <property type="molecule type" value="Genomic_DNA"/>
</dbReference>
<feature type="region of interest" description="Disordered" evidence="2">
    <location>
        <begin position="1"/>
        <end position="25"/>
    </location>
</feature>
<comment type="caution">
    <text evidence="3">The sequence shown here is derived from an EMBL/GenBank/DDBJ whole genome shotgun (WGS) entry which is preliminary data.</text>
</comment>
<sequence>MSESSSNVEAFVVRPSTEDHEEASISEGMPVLQATGSSAEPIIPAVKTTISPPTPTNPTEAERAEAIYQDIMASLPTFVKKSIPPNLTDDQLDGITTYFSIPHDRVDTRLTLRTEQLYLPHIVNDSSDPDLTLGCTSVYAEAFSYGMRLRFPLFVNNLLISINRAPGQLAPIESLISVIIRSSSSREGVCLLVFLVSGGEVKDLPTETLEDIKVVNRMKSILPQGENKLPWYVFRDEAMLVKAEEIVSYVNIDRAPTVVDFDDLVSDRPTLFPRVAITTKTKPRTSMVPESFSPVLLATDSHPPTPVDNSSGGVRFSTTVPDYEGHNLFPTDISNLPPSSTERSRGTTEALRQRKGKAVPADIPVPPYDGRYLAPPYRIPNLEVTREAPWNTHRFHFHAVKPLLNKKVVARYSPLKDPYAVLAQSAKHINEERDQKLEAALAEVNRLKEESAEAEKAWVVEKTAM</sequence>
<keyword evidence="4" id="KW-1185">Reference proteome</keyword>
<evidence type="ECO:0000313" key="3">
    <source>
        <dbReference type="EMBL" id="GAA0140976.1"/>
    </source>
</evidence>
<name>A0AAV3NR49_LITER</name>
<keyword evidence="1" id="KW-0175">Coiled coil</keyword>
<proteinExistence type="predicted"/>
<reference evidence="3 4" key="1">
    <citation type="submission" date="2024-01" db="EMBL/GenBank/DDBJ databases">
        <title>The complete chloroplast genome sequence of Lithospermum erythrorhizon: insights into the phylogenetic relationship among Boraginaceae species and the maternal lineages of purple gromwells.</title>
        <authorList>
            <person name="Okada T."/>
            <person name="Watanabe K."/>
        </authorList>
    </citation>
    <scope>NUCLEOTIDE SEQUENCE [LARGE SCALE GENOMIC DNA]</scope>
</reference>
<protein>
    <submittedName>
        <fullName evidence="3">Uncharacterized protein</fullName>
    </submittedName>
</protein>
<feature type="region of interest" description="Disordered" evidence="2">
    <location>
        <begin position="328"/>
        <end position="363"/>
    </location>
</feature>
<evidence type="ECO:0000256" key="2">
    <source>
        <dbReference type="SAM" id="MobiDB-lite"/>
    </source>
</evidence>
<accession>A0AAV3NR49</accession>
<dbReference type="Proteomes" id="UP001454036">
    <property type="component" value="Unassembled WGS sequence"/>
</dbReference>
<gene>
    <name evidence="3" type="ORF">LIER_02224</name>
</gene>
<feature type="coiled-coil region" evidence="1">
    <location>
        <begin position="430"/>
        <end position="457"/>
    </location>
</feature>
<feature type="compositionally biased region" description="Polar residues" evidence="2">
    <location>
        <begin position="332"/>
        <end position="341"/>
    </location>
</feature>
<dbReference type="AlphaFoldDB" id="A0AAV3NR49"/>